<comment type="caution">
    <text evidence="1">The sequence shown here is derived from an EMBL/GenBank/DDBJ whole genome shotgun (WGS) entry which is preliminary data.</text>
</comment>
<proteinExistence type="predicted"/>
<accession>A0ACC2PD72</accession>
<dbReference type="Proteomes" id="UP001239111">
    <property type="component" value="Chromosome 1"/>
</dbReference>
<keyword evidence="2" id="KW-1185">Reference proteome</keyword>
<protein>
    <submittedName>
        <fullName evidence="1">Uncharacterized protein</fullName>
    </submittedName>
</protein>
<sequence>MRVDLHSDSAIDSQLNACNGTRTHWSDIIYLRIVSRLSRKTELTDCEVVQAVGHDASYEREKCLEVMGNACARSDSTSVVRLRIGAARLHKGRACASPLATDNEPDMSLSTAGDKSMRAVTLRRWSSAYCS</sequence>
<dbReference type="EMBL" id="CM056741">
    <property type="protein sequence ID" value="KAJ8681549.1"/>
    <property type="molecule type" value="Genomic_DNA"/>
</dbReference>
<gene>
    <name evidence="1" type="ORF">QAD02_017341</name>
</gene>
<evidence type="ECO:0000313" key="2">
    <source>
        <dbReference type="Proteomes" id="UP001239111"/>
    </source>
</evidence>
<name>A0ACC2PD72_9HYME</name>
<organism evidence="1 2">
    <name type="scientific">Eretmocerus hayati</name>
    <dbReference type="NCBI Taxonomy" id="131215"/>
    <lineage>
        <taxon>Eukaryota</taxon>
        <taxon>Metazoa</taxon>
        <taxon>Ecdysozoa</taxon>
        <taxon>Arthropoda</taxon>
        <taxon>Hexapoda</taxon>
        <taxon>Insecta</taxon>
        <taxon>Pterygota</taxon>
        <taxon>Neoptera</taxon>
        <taxon>Endopterygota</taxon>
        <taxon>Hymenoptera</taxon>
        <taxon>Apocrita</taxon>
        <taxon>Proctotrupomorpha</taxon>
        <taxon>Chalcidoidea</taxon>
        <taxon>Aphelinidae</taxon>
        <taxon>Aphelininae</taxon>
        <taxon>Eretmocerus</taxon>
    </lineage>
</organism>
<reference evidence="1" key="1">
    <citation type="submission" date="2023-04" db="EMBL/GenBank/DDBJ databases">
        <title>A chromosome-level genome assembly of the parasitoid wasp Eretmocerus hayati.</title>
        <authorList>
            <person name="Zhong Y."/>
            <person name="Liu S."/>
            <person name="Liu Y."/>
        </authorList>
    </citation>
    <scope>NUCLEOTIDE SEQUENCE</scope>
    <source>
        <strain evidence="1">ZJU_SS_LIU_2023</strain>
    </source>
</reference>
<evidence type="ECO:0000313" key="1">
    <source>
        <dbReference type="EMBL" id="KAJ8681549.1"/>
    </source>
</evidence>